<accession>A0A2M8ZBF3</accession>
<dbReference type="GO" id="GO:0006574">
    <property type="term" value="P:L-valine catabolic process"/>
    <property type="evidence" value="ECO:0007669"/>
    <property type="project" value="TreeGrafter"/>
</dbReference>
<dbReference type="RefSeq" id="WP_330404273.1">
    <property type="nucleotide sequence ID" value="NZ_PGET01000001.1"/>
</dbReference>
<keyword evidence="2" id="KW-0560">Oxidoreductase</keyword>
<dbReference type="GO" id="GO:0004491">
    <property type="term" value="F:methylmalonate-semialdehyde dehydrogenase (acylating, NAD) activity"/>
    <property type="evidence" value="ECO:0007669"/>
    <property type="project" value="UniProtKB-EC"/>
</dbReference>
<dbReference type="PANTHER" id="PTHR43866">
    <property type="entry name" value="MALONATE-SEMIALDEHYDE DEHYDROGENASE"/>
    <property type="match status" value="1"/>
</dbReference>
<comment type="caution">
    <text evidence="5">The sequence shown here is derived from an EMBL/GenBank/DDBJ whole genome shotgun (WGS) entry which is preliminary data.</text>
</comment>
<dbReference type="GO" id="GO:0006210">
    <property type="term" value="P:thymine catabolic process"/>
    <property type="evidence" value="ECO:0007669"/>
    <property type="project" value="TreeGrafter"/>
</dbReference>
<feature type="domain" description="Aldehyde dehydrogenase" evidence="4">
    <location>
        <begin position="19"/>
        <end position="485"/>
    </location>
</feature>
<dbReference type="NCBIfam" id="TIGR01722">
    <property type="entry name" value="MMSDH"/>
    <property type="match status" value="1"/>
</dbReference>
<proteinExistence type="predicted"/>
<dbReference type="InterPro" id="IPR010061">
    <property type="entry name" value="MeMal-semiAld_DH"/>
</dbReference>
<gene>
    <name evidence="5" type="ORF">H171_4396</name>
</gene>
<dbReference type="AlphaFoldDB" id="A0A2M8ZBF3"/>
<evidence type="ECO:0000313" key="5">
    <source>
        <dbReference type="EMBL" id="PJJ30780.1"/>
    </source>
</evidence>
<dbReference type="InterPro" id="IPR016162">
    <property type="entry name" value="Ald_DH_N"/>
</dbReference>
<dbReference type="FunFam" id="3.40.605.10:FF:000003">
    <property type="entry name" value="Methylmalonate-semialdehyde dehydrogenase [acylating]"/>
    <property type="match status" value="1"/>
</dbReference>
<dbReference type="InterPro" id="IPR015590">
    <property type="entry name" value="Aldehyde_DH_dom"/>
</dbReference>
<reference evidence="5 6" key="1">
    <citation type="submission" date="2017-11" db="EMBL/GenBank/DDBJ databases">
        <title>Understudied soil microbes with underappreciated capabilities: Untangling the Clostridium saccharolyticum group.</title>
        <authorList>
            <person name="Leschine S."/>
        </authorList>
    </citation>
    <scope>NUCLEOTIDE SEQUENCE [LARGE SCALE GENOMIC DNA]</scope>
    <source>
        <strain evidence="5 6">18A</strain>
    </source>
</reference>
<dbReference type="Pfam" id="PF00171">
    <property type="entry name" value="Aldedh"/>
    <property type="match status" value="1"/>
</dbReference>
<keyword evidence="3" id="KW-0520">NAD</keyword>
<protein>
    <recommendedName>
        <fullName evidence="1">methylmalonate-semialdehyde dehydrogenase (CoA acylating)</fullName>
        <ecNumber evidence="1">1.2.1.27</ecNumber>
    </recommendedName>
</protein>
<evidence type="ECO:0000256" key="1">
    <source>
        <dbReference type="ARBA" id="ARBA00013048"/>
    </source>
</evidence>
<dbReference type="EC" id="1.2.1.27" evidence="1"/>
<sequence>MDIKMGEVKKLKFLVNGQWKESKTEKYSDAYDPSTGEVIAKVPCCIKAEVEEAVEAAKAAFPSWSSTPVIKRVQVLYKLRDLLIEHMDELTMLVAKENGKSWEEAQGDVLKAKEGTEQAISAPSLMMGDSLMDASSGFDTVLYRMPLGVFAGIIPFNFPAMIPMGWMTPMCIACGNTIVLKAASFTPQSCMRIAELYKEAGLPDGVINIVTCSRNEAEILLTHPDIKGISFVGSTSVGMHIYSTAAATGKRVQALCEAKNHALVLNDAPVKRVAAGIINSSFGCAGERCMALPVVVAQEGIADALVAEIIAQAKTLKVGPAYDKSTKLGPVVNQAHKDSILKWIETGIEEGAELVLDGRDIVVEGYENGFYIGPTIFDHVAPGMSIGEKEIFGPVLCIKRVKTFEEGLEIMNANPYANGSVIFTQNGHYAREFARHTDGGMIGINVGIPVPVGMFPFNGKKLSFIGDLHCLGKDGFRFFTENKVVTSRWFDEETGESTNVNTWDGTI</sequence>
<dbReference type="Gene3D" id="3.40.309.10">
    <property type="entry name" value="Aldehyde Dehydrogenase, Chain A, domain 2"/>
    <property type="match status" value="1"/>
</dbReference>
<organism evidence="5 6">
    <name type="scientific">[Clostridium] celerecrescens 18A</name>
    <dbReference type="NCBI Taxonomy" id="1286362"/>
    <lineage>
        <taxon>Bacteria</taxon>
        <taxon>Bacillati</taxon>
        <taxon>Bacillota</taxon>
        <taxon>Clostridia</taxon>
        <taxon>Lachnospirales</taxon>
        <taxon>Lachnospiraceae</taxon>
        <taxon>Lacrimispora</taxon>
    </lineage>
</organism>
<dbReference type="Proteomes" id="UP000231092">
    <property type="component" value="Unassembled WGS sequence"/>
</dbReference>
<evidence type="ECO:0000256" key="3">
    <source>
        <dbReference type="ARBA" id="ARBA00023027"/>
    </source>
</evidence>
<dbReference type="EMBL" id="PGET01000001">
    <property type="protein sequence ID" value="PJJ30780.1"/>
    <property type="molecule type" value="Genomic_DNA"/>
</dbReference>
<dbReference type="InterPro" id="IPR016161">
    <property type="entry name" value="Ald_DH/histidinol_DH"/>
</dbReference>
<evidence type="ECO:0000259" key="4">
    <source>
        <dbReference type="Pfam" id="PF00171"/>
    </source>
</evidence>
<dbReference type="Gene3D" id="3.40.605.10">
    <property type="entry name" value="Aldehyde Dehydrogenase, Chain A, domain 1"/>
    <property type="match status" value="1"/>
</dbReference>
<evidence type="ECO:0000256" key="2">
    <source>
        <dbReference type="ARBA" id="ARBA00023002"/>
    </source>
</evidence>
<dbReference type="CDD" id="cd07085">
    <property type="entry name" value="ALDH_F6_MMSDH"/>
    <property type="match status" value="1"/>
</dbReference>
<name>A0A2M8ZBF3_9FIRM</name>
<dbReference type="SUPFAM" id="SSF53720">
    <property type="entry name" value="ALDH-like"/>
    <property type="match status" value="1"/>
</dbReference>
<dbReference type="FunFam" id="3.40.309.10:FF:000002">
    <property type="entry name" value="Methylmalonate-semialdehyde dehydrogenase (Acylating)"/>
    <property type="match status" value="1"/>
</dbReference>
<evidence type="ECO:0000313" key="6">
    <source>
        <dbReference type="Proteomes" id="UP000231092"/>
    </source>
</evidence>
<dbReference type="InterPro" id="IPR016163">
    <property type="entry name" value="Ald_DH_C"/>
</dbReference>
<dbReference type="PANTHER" id="PTHR43866:SF4">
    <property type="entry name" value="MALONATE-SEMIALDEHYDE DEHYDROGENASE"/>
    <property type="match status" value="1"/>
</dbReference>